<proteinExistence type="predicted"/>
<evidence type="ECO:0000313" key="2">
    <source>
        <dbReference type="EMBL" id="KAF7271645.1"/>
    </source>
</evidence>
<dbReference type="EMBL" id="JAACXV010013921">
    <property type="protein sequence ID" value="KAF7271645.1"/>
    <property type="molecule type" value="Genomic_DNA"/>
</dbReference>
<accession>A0A834I582</accession>
<name>A0A834I582_RHYFE</name>
<evidence type="ECO:0000313" key="3">
    <source>
        <dbReference type="Proteomes" id="UP000625711"/>
    </source>
</evidence>
<dbReference type="AlphaFoldDB" id="A0A834I582"/>
<gene>
    <name evidence="2" type="ORF">GWI33_015494</name>
</gene>
<reference evidence="2" key="1">
    <citation type="submission" date="2020-08" db="EMBL/GenBank/DDBJ databases">
        <title>Genome sequencing and assembly of the red palm weevil Rhynchophorus ferrugineus.</title>
        <authorList>
            <person name="Dias G.B."/>
            <person name="Bergman C.M."/>
            <person name="Manee M."/>
        </authorList>
    </citation>
    <scope>NUCLEOTIDE SEQUENCE</scope>
    <source>
        <strain evidence="2">AA-2017</strain>
        <tissue evidence="2">Whole larva</tissue>
    </source>
</reference>
<sequence>MRMEEKKRPTMRTKVAGRPGKVTRPETGRLGRDDESPVDFSKTPGVRWTMGFCSRARIISNDECRRIWVMVPV</sequence>
<feature type="region of interest" description="Disordered" evidence="1">
    <location>
        <begin position="1"/>
        <end position="41"/>
    </location>
</feature>
<organism evidence="2 3">
    <name type="scientific">Rhynchophorus ferrugineus</name>
    <name type="common">Red palm weevil</name>
    <name type="synonym">Curculio ferrugineus</name>
    <dbReference type="NCBI Taxonomy" id="354439"/>
    <lineage>
        <taxon>Eukaryota</taxon>
        <taxon>Metazoa</taxon>
        <taxon>Ecdysozoa</taxon>
        <taxon>Arthropoda</taxon>
        <taxon>Hexapoda</taxon>
        <taxon>Insecta</taxon>
        <taxon>Pterygota</taxon>
        <taxon>Neoptera</taxon>
        <taxon>Endopterygota</taxon>
        <taxon>Coleoptera</taxon>
        <taxon>Polyphaga</taxon>
        <taxon>Cucujiformia</taxon>
        <taxon>Curculionidae</taxon>
        <taxon>Dryophthorinae</taxon>
        <taxon>Rhynchophorus</taxon>
    </lineage>
</organism>
<evidence type="ECO:0000256" key="1">
    <source>
        <dbReference type="SAM" id="MobiDB-lite"/>
    </source>
</evidence>
<comment type="caution">
    <text evidence="2">The sequence shown here is derived from an EMBL/GenBank/DDBJ whole genome shotgun (WGS) entry which is preliminary data.</text>
</comment>
<protein>
    <submittedName>
        <fullName evidence="2">Uncharacterized protein</fullName>
    </submittedName>
</protein>
<keyword evidence="3" id="KW-1185">Reference proteome</keyword>
<feature type="compositionally biased region" description="Basic and acidic residues" evidence="1">
    <location>
        <begin position="23"/>
        <end position="35"/>
    </location>
</feature>
<dbReference type="Proteomes" id="UP000625711">
    <property type="component" value="Unassembled WGS sequence"/>
</dbReference>